<dbReference type="EMBL" id="JAAGAX010000009">
    <property type="protein sequence ID" value="KAF2302862.1"/>
    <property type="molecule type" value="Genomic_DNA"/>
</dbReference>
<gene>
    <name evidence="2" type="ORF">GH714_009773</name>
</gene>
<feature type="compositionally biased region" description="Basic and acidic residues" evidence="1">
    <location>
        <begin position="357"/>
        <end position="368"/>
    </location>
</feature>
<evidence type="ECO:0000256" key="1">
    <source>
        <dbReference type="SAM" id="MobiDB-lite"/>
    </source>
</evidence>
<evidence type="ECO:0000313" key="3">
    <source>
        <dbReference type="Proteomes" id="UP000467840"/>
    </source>
</evidence>
<protein>
    <recommendedName>
        <fullName evidence="4">MULE transposase domain-containing protein</fullName>
    </recommendedName>
</protein>
<dbReference type="PANTHER" id="PTHR31973">
    <property type="entry name" value="POLYPROTEIN, PUTATIVE-RELATED"/>
    <property type="match status" value="1"/>
</dbReference>
<name>A0A6A6LN50_HEVBR</name>
<proteinExistence type="predicted"/>
<accession>A0A6A6LN50</accession>
<reference evidence="2 3" key="1">
    <citation type="journal article" date="2020" name="Mol. Plant">
        <title>The Chromosome-Based Rubber Tree Genome Provides New Insights into Spurge Genome Evolution and Rubber Biosynthesis.</title>
        <authorList>
            <person name="Liu J."/>
            <person name="Shi C."/>
            <person name="Shi C.C."/>
            <person name="Li W."/>
            <person name="Zhang Q.J."/>
            <person name="Zhang Y."/>
            <person name="Li K."/>
            <person name="Lu H.F."/>
            <person name="Shi C."/>
            <person name="Zhu S.T."/>
            <person name="Xiao Z.Y."/>
            <person name="Nan H."/>
            <person name="Yue Y."/>
            <person name="Zhu X.G."/>
            <person name="Wu Y."/>
            <person name="Hong X.N."/>
            <person name="Fan G.Y."/>
            <person name="Tong Y."/>
            <person name="Zhang D."/>
            <person name="Mao C.L."/>
            <person name="Liu Y.L."/>
            <person name="Hao S.J."/>
            <person name="Liu W.Q."/>
            <person name="Lv M.Q."/>
            <person name="Zhang H.B."/>
            <person name="Liu Y."/>
            <person name="Hu-Tang G.R."/>
            <person name="Wang J.P."/>
            <person name="Wang J.H."/>
            <person name="Sun Y.H."/>
            <person name="Ni S.B."/>
            <person name="Chen W.B."/>
            <person name="Zhang X.C."/>
            <person name="Jiao Y.N."/>
            <person name="Eichler E.E."/>
            <person name="Li G.H."/>
            <person name="Liu X."/>
            <person name="Gao L.Z."/>
        </authorList>
    </citation>
    <scope>NUCLEOTIDE SEQUENCE [LARGE SCALE GENOMIC DNA]</scope>
    <source>
        <strain evidence="3">cv. GT1</strain>
        <tissue evidence="2">Leaf</tissue>
    </source>
</reference>
<dbReference type="PANTHER" id="PTHR31973:SF187">
    <property type="entry name" value="MUTATOR TRANSPOSASE MUDRA PROTEIN"/>
    <property type="match status" value="1"/>
</dbReference>
<sequence>MEAICDGNCQWTIYAVKLQHERTFQGKSYNGDRSGFRSLCNAKWVAKEFMERFRRNLDYGIDNMMIDLQEKYGLSISKWVCYKARTRALKLIRRTIKAHYAEVGSYIAELKSIDKQGRFEFLTDATGPRGQPVFKRFYVRFSSLRKAYVESCRSYICLDWCFLKIEVGGALLSAVGRDGNKQMFPISWCVVEGEKGHSWKLSLERLFEDLNVISRLSLTLVSDQQKVVNATYVAAFNMHMDKLKEISEKALEDLMKQDPKHKLEDYINEYYSKAKYLDVYQYAIEPLNGSNMWPVIDGPQIIALEYRKKLGRPRKNGKKDKFEGEGEGTTYGKVSRAGMATTCQHCLQTGHNTRGCPNKDKPATGHRR</sequence>
<dbReference type="Proteomes" id="UP000467840">
    <property type="component" value="Chromosome 16"/>
</dbReference>
<evidence type="ECO:0000313" key="2">
    <source>
        <dbReference type="EMBL" id="KAF2302862.1"/>
    </source>
</evidence>
<organism evidence="2 3">
    <name type="scientific">Hevea brasiliensis</name>
    <name type="common">Para rubber tree</name>
    <name type="synonym">Siphonia brasiliensis</name>
    <dbReference type="NCBI Taxonomy" id="3981"/>
    <lineage>
        <taxon>Eukaryota</taxon>
        <taxon>Viridiplantae</taxon>
        <taxon>Streptophyta</taxon>
        <taxon>Embryophyta</taxon>
        <taxon>Tracheophyta</taxon>
        <taxon>Spermatophyta</taxon>
        <taxon>Magnoliopsida</taxon>
        <taxon>eudicotyledons</taxon>
        <taxon>Gunneridae</taxon>
        <taxon>Pentapetalae</taxon>
        <taxon>rosids</taxon>
        <taxon>fabids</taxon>
        <taxon>Malpighiales</taxon>
        <taxon>Euphorbiaceae</taxon>
        <taxon>Crotonoideae</taxon>
        <taxon>Micrandreae</taxon>
        <taxon>Hevea</taxon>
    </lineage>
</organism>
<comment type="caution">
    <text evidence="2">The sequence shown here is derived from an EMBL/GenBank/DDBJ whole genome shotgun (WGS) entry which is preliminary data.</text>
</comment>
<evidence type="ECO:0008006" key="4">
    <source>
        <dbReference type="Google" id="ProtNLM"/>
    </source>
</evidence>
<keyword evidence="3" id="KW-1185">Reference proteome</keyword>
<dbReference type="AlphaFoldDB" id="A0A6A6LN50"/>
<feature type="region of interest" description="Disordered" evidence="1">
    <location>
        <begin position="348"/>
        <end position="368"/>
    </location>
</feature>